<dbReference type="Gene3D" id="3.40.50.720">
    <property type="entry name" value="NAD(P)-binding Rossmann-like Domain"/>
    <property type="match status" value="1"/>
</dbReference>
<proteinExistence type="inferred from homology"/>
<evidence type="ECO:0000256" key="1">
    <source>
        <dbReference type="ARBA" id="ARBA00004781"/>
    </source>
</evidence>
<dbReference type="SUPFAM" id="SSF51735">
    <property type="entry name" value="NAD(P)-binding Rossmann-fold domains"/>
    <property type="match status" value="1"/>
</dbReference>
<dbReference type="InterPro" id="IPR005913">
    <property type="entry name" value="dTDP_dehydrorham_reduct"/>
</dbReference>
<comment type="function">
    <text evidence="6">Catalyzes the reduction of dTDP-6-deoxy-L-lyxo-4-hexulose to yield dTDP-L-rhamnose.</text>
</comment>
<dbReference type="PANTHER" id="PTHR10491:SF4">
    <property type="entry name" value="METHIONINE ADENOSYLTRANSFERASE 2 SUBUNIT BETA"/>
    <property type="match status" value="1"/>
</dbReference>
<dbReference type="InterPro" id="IPR036291">
    <property type="entry name" value="NAD(P)-bd_dom_sf"/>
</dbReference>
<keyword evidence="6" id="KW-0560">Oxidoreductase</keyword>
<evidence type="ECO:0000256" key="2">
    <source>
        <dbReference type="ARBA" id="ARBA00010944"/>
    </source>
</evidence>
<dbReference type="Pfam" id="PF04321">
    <property type="entry name" value="RmlD_sub_bind"/>
    <property type="match status" value="1"/>
</dbReference>
<organism evidence="8 9">
    <name type="scientific">Sphingobacterium oryzagri</name>
    <dbReference type="NCBI Taxonomy" id="3025669"/>
    <lineage>
        <taxon>Bacteria</taxon>
        <taxon>Pseudomonadati</taxon>
        <taxon>Bacteroidota</taxon>
        <taxon>Sphingobacteriia</taxon>
        <taxon>Sphingobacteriales</taxon>
        <taxon>Sphingobacteriaceae</taxon>
        <taxon>Sphingobacterium</taxon>
    </lineage>
</organism>
<evidence type="ECO:0000313" key="9">
    <source>
        <dbReference type="Proteomes" id="UP001221558"/>
    </source>
</evidence>
<dbReference type="EMBL" id="CP117880">
    <property type="protein sequence ID" value="WDF68076.1"/>
    <property type="molecule type" value="Genomic_DNA"/>
</dbReference>
<keyword evidence="9" id="KW-1185">Reference proteome</keyword>
<dbReference type="RefSeq" id="WP_274266811.1">
    <property type="nucleotide sequence ID" value="NZ_CP117880.1"/>
</dbReference>
<comment type="catalytic activity">
    <reaction evidence="5">
        <text>dTDP-beta-L-rhamnose + NADP(+) = dTDP-4-dehydro-beta-L-rhamnose + NADPH + H(+)</text>
        <dbReference type="Rhea" id="RHEA:21796"/>
        <dbReference type="ChEBI" id="CHEBI:15378"/>
        <dbReference type="ChEBI" id="CHEBI:57510"/>
        <dbReference type="ChEBI" id="CHEBI:57783"/>
        <dbReference type="ChEBI" id="CHEBI:58349"/>
        <dbReference type="ChEBI" id="CHEBI:62830"/>
        <dbReference type="EC" id="1.1.1.133"/>
    </reaction>
</comment>
<comment type="similarity">
    <text evidence="2 6">Belongs to the dTDP-4-dehydrorhamnose reductase family.</text>
</comment>
<protein>
    <recommendedName>
        <fullName evidence="4 6">dTDP-4-dehydrorhamnose reductase</fullName>
        <ecNumber evidence="3 6">1.1.1.133</ecNumber>
    </recommendedName>
</protein>
<evidence type="ECO:0000256" key="6">
    <source>
        <dbReference type="RuleBase" id="RU364082"/>
    </source>
</evidence>
<dbReference type="CDD" id="cd05254">
    <property type="entry name" value="dTDP_HR_like_SDR_e"/>
    <property type="match status" value="1"/>
</dbReference>
<gene>
    <name evidence="8" type="ORF">PQ465_17480</name>
</gene>
<dbReference type="EC" id="1.1.1.133" evidence="3 6"/>
<name>A0ABY7WEK6_9SPHI</name>
<evidence type="ECO:0000256" key="4">
    <source>
        <dbReference type="ARBA" id="ARBA00017099"/>
    </source>
</evidence>
<dbReference type="PANTHER" id="PTHR10491">
    <property type="entry name" value="DTDP-4-DEHYDRORHAMNOSE REDUCTASE"/>
    <property type="match status" value="1"/>
</dbReference>
<evidence type="ECO:0000259" key="7">
    <source>
        <dbReference type="Pfam" id="PF04321"/>
    </source>
</evidence>
<sequence length="306" mass="34102">MRIILTGSNGFLGQKLTDKLVTSANLEMLLALSKSENRNPNKTGYQFATCDFSSDFSTFEKQASTFAPTHIIHTAALTSVEVCEKDPAACQQINVETVGKLAAYCKQHNIHLTFLSTDFVFDGADGPYDEQAKPNPCNAYGLSKWQAEQLIQQSGCQAAILRTILVYGCIADPNRSNFVLWVKNKLTANEPINVVKDQWRTPTWVDDLADACIIASKKNANGIFHISGETLHSIYEIAVKVAEHWQLDKQLIRPITAEEIGQAENRPRKTGFIIDKAKQQLGWTATQLRDSFTEIEKQLAKINTHD</sequence>
<dbReference type="InterPro" id="IPR029903">
    <property type="entry name" value="RmlD-like-bd"/>
</dbReference>
<reference evidence="8 9" key="1">
    <citation type="submission" date="2023-02" db="EMBL/GenBank/DDBJ databases">
        <title>Genome sequence of Sphingobacterium sp. KACC 22765.</title>
        <authorList>
            <person name="Kim S."/>
            <person name="Heo J."/>
            <person name="Kwon S.-W."/>
        </authorList>
    </citation>
    <scope>NUCLEOTIDE SEQUENCE [LARGE SCALE GENOMIC DNA]</scope>
    <source>
        <strain evidence="8 9">KACC 22765</strain>
    </source>
</reference>
<keyword evidence="6" id="KW-0521">NADP</keyword>
<evidence type="ECO:0000313" key="8">
    <source>
        <dbReference type="EMBL" id="WDF68076.1"/>
    </source>
</evidence>
<evidence type="ECO:0000256" key="3">
    <source>
        <dbReference type="ARBA" id="ARBA00012929"/>
    </source>
</evidence>
<feature type="domain" description="RmlD-like substrate binding" evidence="7">
    <location>
        <begin position="1"/>
        <end position="298"/>
    </location>
</feature>
<dbReference type="Proteomes" id="UP001221558">
    <property type="component" value="Chromosome"/>
</dbReference>
<comment type="pathway">
    <text evidence="1 6">Carbohydrate biosynthesis; dTDP-L-rhamnose biosynthesis.</text>
</comment>
<accession>A0ABY7WEK6</accession>
<evidence type="ECO:0000256" key="5">
    <source>
        <dbReference type="ARBA" id="ARBA00048200"/>
    </source>
</evidence>